<dbReference type="EMBL" id="JABBWM010000081">
    <property type="protein sequence ID" value="KAG2094051.1"/>
    <property type="molecule type" value="Genomic_DNA"/>
</dbReference>
<feature type="compositionally biased region" description="Low complexity" evidence="1">
    <location>
        <begin position="151"/>
        <end position="164"/>
    </location>
</feature>
<sequence length="254" mass="27679">MKVDIGSSPVGGAHPHSSVNALFARLSSLLHRFRPQNDAPDGLQQPSTPLRLNPHALLARLSSLLPQSRLSTNEEAEPHPTTPFSPRPDAFISQLSSFFHSQWQPRTNEMVELPQHTSSPRVVEVAAVRDKQSLVVARGPNFMKAKRAYEQTQSHGQAQASSSHNQPADASIFVTPPTPDASHATAGTAAAHSLLSQWVRVVLFLCCVTPSHASGHEYNERCSICATNSSSLLAILHLYLLFYAFQDIINLVPS</sequence>
<reference evidence="2" key="1">
    <citation type="journal article" date="2020" name="New Phytol.">
        <title>Comparative genomics reveals dynamic genome evolution in host specialist ectomycorrhizal fungi.</title>
        <authorList>
            <person name="Lofgren L.A."/>
            <person name="Nguyen N.H."/>
            <person name="Vilgalys R."/>
            <person name="Ruytinx J."/>
            <person name="Liao H.L."/>
            <person name="Branco S."/>
            <person name="Kuo A."/>
            <person name="LaButti K."/>
            <person name="Lipzen A."/>
            <person name="Andreopoulos W."/>
            <person name="Pangilinan J."/>
            <person name="Riley R."/>
            <person name="Hundley H."/>
            <person name="Na H."/>
            <person name="Barry K."/>
            <person name="Grigoriev I.V."/>
            <person name="Stajich J.E."/>
            <person name="Kennedy P.G."/>
        </authorList>
    </citation>
    <scope>NUCLEOTIDE SEQUENCE</scope>
    <source>
        <strain evidence="2">FC423</strain>
    </source>
</reference>
<dbReference type="OrthoDB" id="2684831at2759"/>
<feature type="region of interest" description="Disordered" evidence="1">
    <location>
        <begin position="148"/>
        <end position="177"/>
    </location>
</feature>
<dbReference type="Proteomes" id="UP000823399">
    <property type="component" value="Unassembled WGS sequence"/>
</dbReference>
<organism evidence="2 3">
    <name type="scientific">Suillus discolor</name>
    <dbReference type="NCBI Taxonomy" id="1912936"/>
    <lineage>
        <taxon>Eukaryota</taxon>
        <taxon>Fungi</taxon>
        <taxon>Dikarya</taxon>
        <taxon>Basidiomycota</taxon>
        <taxon>Agaricomycotina</taxon>
        <taxon>Agaricomycetes</taxon>
        <taxon>Agaricomycetidae</taxon>
        <taxon>Boletales</taxon>
        <taxon>Suillineae</taxon>
        <taxon>Suillaceae</taxon>
        <taxon>Suillus</taxon>
    </lineage>
</organism>
<protein>
    <submittedName>
        <fullName evidence="2">Uncharacterized protein</fullName>
    </submittedName>
</protein>
<keyword evidence="3" id="KW-1185">Reference proteome</keyword>
<comment type="caution">
    <text evidence="2">The sequence shown here is derived from an EMBL/GenBank/DDBJ whole genome shotgun (WGS) entry which is preliminary data.</text>
</comment>
<gene>
    <name evidence="2" type="ORF">F5147DRAFT_720293</name>
</gene>
<dbReference type="AlphaFoldDB" id="A0A9P7EWE1"/>
<accession>A0A9P7EWE1</accession>
<dbReference type="RefSeq" id="XP_041287417.1">
    <property type="nucleotide sequence ID" value="XM_041438809.1"/>
</dbReference>
<proteinExistence type="predicted"/>
<evidence type="ECO:0000313" key="3">
    <source>
        <dbReference type="Proteomes" id="UP000823399"/>
    </source>
</evidence>
<name>A0A9P7EWE1_9AGAM</name>
<dbReference type="GeneID" id="64701068"/>
<evidence type="ECO:0000256" key="1">
    <source>
        <dbReference type="SAM" id="MobiDB-lite"/>
    </source>
</evidence>
<evidence type="ECO:0000313" key="2">
    <source>
        <dbReference type="EMBL" id="KAG2094051.1"/>
    </source>
</evidence>